<protein>
    <submittedName>
        <fullName evidence="3">Uncharacterized protein</fullName>
    </submittedName>
</protein>
<keyword evidence="2" id="KW-1185">Reference proteome</keyword>
<accession>A0A914RVU3</accession>
<organism evidence="2 3">
    <name type="scientific">Parascaris equorum</name>
    <name type="common">Equine roundworm</name>
    <dbReference type="NCBI Taxonomy" id="6256"/>
    <lineage>
        <taxon>Eukaryota</taxon>
        <taxon>Metazoa</taxon>
        <taxon>Ecdysozoa</taxon>
        <taxon>Nematoda</taxon>
        <taxon>Chromadorea</taxon>
        <taxon>Rhabditida</taxon>
        <taxon>Spirurina</taxon>
        <taxon>Ascaridomorpha</taxon>
        <taxon>Ascaridoidea</taxon>
        <taxon>Ascarididae</taxon>
        <taxon>Parascaris</taxon>
    </lineage>
</organism>
<evidence type="ECO:0000313" key="2">
    <source>
        <dbReference type="Proteomes" id="UP000887564"/>
    </source>
</evidence>
<feature type="compositionally biased region" description="Basic and acidic residues" evidence="1">
    <location>
        <begin position="40"/>
        <end position="53"/>
    </location>
</feature>
<feature type="region of interest" description="Disordered" evidence="1">
    <location>
        <begin position="87"/>
        <end position="116"/>
    </location>
</feature>
<evidence type="ECO:0000256" key="1">
    <source>
        <dbReference type="SAM" id="MobiDB-lite"/>
    </source>
</evidence>
<feature type="compositionally biased region" description="Basic and acidic residues" evidence="1">
    <location>
        <begin position="8"/>
        <end position="21"/>
    </location>
</feature>
<sequence>MVHLKRLSFREADSEATEKNEGQGAIKIVESHMEIQSSPEPEKHEEATKKTKEQGVIEVVNLESESDEEMTLGDIRSGIVAAKKEEQAFGKNNVKSDETPIQKPVESGSGKKKSVEKHRGDLNVFSAFFLFLKQKVKHKWAKIKLLLKVS</sequence>
<dbReference type="WBParaSite" id="PEQ_0000897401-mRNA-1">
    <property type="protein sequence ID" value="PEQ_0000897401-mRNA-1"/>
    <property type="gene ID" value="PEQ_0000897401"/>
</dbReference>
<evidence type="ECO:0000313" key="3">
    <source>
        <dbReference type="WBParaSite" id="PEQ_0000897401-mRNA-1"/>
    </source>
</evidence>
<proteinExistence type="predicted"/>
<name>A0A914RVU3_PAREQ</name>
<feature type="region of interest" description="Disordered" evidence="1">
    <location>
        <begin position="1"/>
        <end position="53"/>
    </location>
</feature>
<dbReference type="Proteomes" id="UP000887564">
    <property type="component" value="Unplaced"/>
</dbReference>
<reference evidence="3" key="1">
    <citation type="submission" date="2022-11" db="UniProtKB">
        <authorList>
            <consortium name="WormBaseParasite"/>
        </authorList>
    </citation>
    <scope>IDENTIFICATION</scope>
</reference>
<feature type="compositionally biased region" description="Basic and acidic residues" evidence="1">
    <location>
        <begin position="87"/>
        <end position="100"/>
    </location>
</feature>
<dbReference type="AlphaFoldDB" id="A0A914RVU3"/>